<dbReference type="EMBL" id="JARJLG010000247">
    <property type="protein sequence ID" value="KAJ7723464.1"/>
    <property type="molecule type" value="Genomic_DNA"/>
</dbReference>
<accession>A0AAD7HLI9</accession>
<keyword evidence="1" id="KW-0732">Signal</keyword>
<protein>
    <submittedName>
        <fullName evidence="2">Uncharacterized protein</fullName>
    </submittedName>
</protein>
<name>A0AAD7HLI9_9AGAR</name>
<proteinExistence type="predicted"/>
<dbReference type="Proteomes" id="UP001215280">
    <property type="component" value="Unassembled WGS sequence"/>
</dbReference>
<evidence type="ECO:0000313" key="3">
    <source>
        <dbReference type="Proteomes" id="UP001215280"/>
    </source>
</evidence>
<evidence type="ECO:0000256" key="1">
    <source>
        <dbReference type="SAM" id="SignalP"/>
    </source>
</evidence>
<reference evidence="2" key="1">
    <citation type="submission" date="2023-03" db="EMBL/GenBank/DDBJ databases">
        <title>Massive genome expansion in bonnet fungi (Mycena s.s.) driven by repeated elements and novel gene families across ecological guilds.</title>
        <authorList>
            <consortium name="Lawrence Berkeley National Laboratory"/>
            <person name="Harder C.B."/>
            <person name="Miyauchi S."/>
            <person name="Viragh M."/>
            <person name="Kuo A."/>
            <person name="Thoen E."/>
            <person name="Andreopoulos B."/>
            <person name="Lu D."/>
            <person name="Skrede I."/>
            <person name="Drula E."/>
            <person name="Henrissat B."/>
            <person name="Morin E."/>
            <person name="Kohler A."/>
            <person name="Barry K."/>
            <person name="LaButti K."/>
            <person name="Morin E."/>
            <person name="Salamov A."/>
            <person name="Lipzen A."/>
            <person name="Mereny Z."/>
            <person name="Hegedus B."/>
            <person name="Baldrian P."/>
            <person name="Stursova M."/>
            <person name="Weitz H."/>
            <person name="Taylor A."/>
            <person name="Grigoriev I.V."/>
            <person name="Nagy L.G."/>
            <person name="Martin F."/>
            <person name="Kauserud H."/>
        </authorList>
    </citation>
    <scope>NUCLEOTIDE SEQUENCE</scope>
    <source>
        <strain evidence="2">CBHHK188m</strain>
    </source>
</reference>
<feature type="signal peptide" evidence="1">
    <location>
        <begin position="1"/>
        <end position="23"/>
    </location>
</feature>
<sequence>MPLYKSSIAQTFFLLLNTPLVEPQQSYLLNVPLQDMSRSSTGSSWRSTSSIDFVRSSYIPQVTQSEAEIVIADIHENFPVFTTTRDLNLTHQ</sequence>
<keyword evidence="3" id="KW-1185">Reference proteome</keyword>
<feature type="chain" id="PRO_5042122105" evidence="1">
    <location>
        <begin position="24"/>
        <end position="92"/>
    </location>
</feature>
<organism evidence="2 3">
    <name type="scientific">Mycena maculata</name>
    <dbReference type="NCBI Taxonomy" id="230809"/>
    <lineage>
        <taxon>Eukaryota</taxon>
        <taxon>Fungi</taxon>
        <taxon>Dikarya</taxon>
        <taxon>Basidiomycota</taxon>
        <taxon>Agaricomycotina</taxon>
        <taxon>Agaricomycetes</taxon>
        <taxon>Agaricomycetidae</taxon>
        <taxon>Agaricales</taxon>
        <taxon>Marasmiineae</taxon>
        <taxon>Mycenaceae</taxon>
        <taxon>Mycena</taxon>
    </lineage>
</organism>
<dbReference type="AlphaFoldDB" id="A0AAD7HLI9"/>
<gene>
    <name evidence="2" type="ORF">DFH07DRAFT_855865</name>
</gene>
<evidence type="ECO:0000313" key="2">
    <source>
        <dbReference type="EMBL" id="KAJ7723464.1"/>
    </source>
</evidence>
<comment type="caution">
    <text evidence="2">The sequence shown here is derived from an EMBL/GenBank/DDBJ whole genome shotgun (WGS) entry which is preliminary data.</text>
</comment>